<evidence type="ECO:0000313" key="2">
    <source>
        <dbReference type="EMBL" id="NYD90082.1"/>
    </source>
</evidence>
<dbReference type="AlphaFoldDB" id="A0A7Y9FNC3"/>
<proteinExistence type="predicted"/>
<dbReference type="Proteomes" id="UP000517753">
    <property type="component" value="Unassembled WGS sequence"/>
</dbReference>
<name>A0A7Y9FNC3_9SPHN</name>
<feature type="chain" id="PRO_5031353278" evidence="1">
    <location>
        <begin position="26"/>
        <end position="405"/>
    </location>
</feature>
<protein>
    <submittedName>
        <fullName evidence="2">4-phytase/acid phosphatase</fullName>
        <ecNumber evidence="2">3.1.3.2</ecNumber>
        <ecNumber evidence="2">3.1.3.26</ecNumber>
    </submittedName>
</protein>
<keyword evidence="3" id="KW-1185">Reference proteome</keyword>
<keyword evidence="1" id="KW-0732">Signal</keyword>
<gene>
    <name evidence="2" type="ORF">HD841_001862</name>
</gene>
<dbReference type="PROSITE" id="PS00616">
    <property type="entry name" value="HIS_ACID_PHOSPHAT_1"/>
    <property type="match status" value="1"/>
</dbReference>
<organism evidence="2 3">
    <name type="scientific">Sphingomonas melonis</name>
    <dbReference type="NCBI Taxonomy" id="152682"/>
    <lineage>
        <taxon>Bacteria</taxon>
        <taxon>Pseudomonadati</taxon>
        <taxon>Pseudomonadota</taxon>
        <taxon>Alphaproteobacteria</taxon>
        <taxon>Sphingomonadales</taxon>
        <taxon>Sphingomonadaceae</taxon>
        <taxon>Sphingomonas</taxon>
    </lineage>
</organism>
<dbReference type="SUPFAM" id="SSF53254">
    <property type="entry name" value="Phosphoglycerate mutase-like"/>
    <property type="match status" value="1"/>
</dbReference>
<comment type="caution">
    <text evidence="2">The sequence shown here is derived from an EMBL/GenBank/DDBJ whole genome shotgun (WGS) entry which is preliminary data.</text>
</comment>
<dbReference type="GO" id="GO:0008707">
    <property type="term" value="F:inositol hexakisphosphate 4-phosphatase activity"/>
    <property type="evidence" value="ECO:0007669"/>
    <property type="project" value="UniProtKB-EC"/>
</dbReference>
<reference evidence="2 3" key="2">
    <citation type="submission" date="2020-08" db="EMBL/GenBank/DDBJ databases">
        <title>The Agave Microbiome: Exploring the role of microbial communities in plant adaptations to desert environments.</title>
        <authorList>
            <person name="Partida-Martinez L.P."/>
        </authorList>
    </citation>
    <scope>NUCLEOTIDE SEQUENCE [LARGE SCALE GENOMIC DNA]</scope>
    <source>
        <strain evidence="2 3">AS2.3</strain>
    </source>
</reference>
<dbReference type="EC" id="3.1.3.2" evidence="2"/>
<dbReference type="InterPro" id="IPR033379">
    <property type="entry name" value="Acid_Pase_AS"/>
</dbReference>
<dbReference type="InterPro" id="IPR029033">
    <property type="entry name" value="His_PPase_superfam"/>
</dbReference>
<dbReference type="InterPro" id="IPR000560">
    <property type="entry name" value="His_Pase_clade-2"/>
</dbReference>
<sequence>MKIVRLLSVVTLVLAAGASSAPSAAAPVLTVERVVMLVRHGVRAPIDGEVPQGTRTAAPWPRWPVPAEHLTGHGAQAMTILGAEDRRILIAAGLLPPNDCPATQTVEIQTNTAERTIASGAALAAGLAPGCTITVDHRAAGEVDPLFEPLRAGATRFDPRAAIADIQRYTGGVDALARRHAAAIAKLDMLLGCGVPQGCSPLTPSRVLPSADGRGIDLSGPIRTTSGTAQVLLLQYAEGLEAPGWQHVDAATLREVGTLHAALFDVFSRPPYMAAHQAAAFGRHMLAALTAPRAAPIDVLVGHDTNVTALAAVLHVPLRAPGYAEGDVAPGGAIWLERLYDPASGRRFVRASYHSQSPEALRTLSPVVTVTPLPIPGCNADGICDLAAFDRMIRSRLAALRQPDQ</sequence>
<dbReference type="GO" id="GO:0003993">
    <property type="term" value="F:acid phosphatase activity"/>
    <property type="evidence" value="ECO:0007669"/>
    <property type="project" value="UniProtKB-EC"/>
</dbReference>
<dbReference type="EMBL" id="JACCBY010000002">
    <property type="protein sequence ID" value="NYD90082.1"/>
    <property type="molecule type" value="Genomic_DNA"/>
</dbReference>
<dbReference type="Gene3D" id="3.40.50.1240">
    <property type="entry name" value="Phosphoglycerate mutase-like"/>
    <property type="match status" value="2"/>
</dbReference>
<accession>A0A7Y9FNC3</accession>
<dbReference type="RefSeq" id="WP_179508548.1">
    <property type="nucleotide sequence ID" value="NZ_JACCBY010000002.1"/>
</dbReference>
<reference evidence="2 3" key="1">
    <citation type="submission" date="2020-07" db="EMBL/GenBank/DDBJ databases">
        <authorList>
            <person name="Partida-Martinez L."/>
            <person name="Huntemann M."/>
            <person name="Clum A."/>
            <person name="Wang J."/>
            <person name="Palaniappan K."/>
            <person name="Ritter S."/>
            <person name="Chen I.-M."/>
            <person name="Stamatis D."/>
            <person name="Reddy T."/>
            <person name="O'Malley R."/>
            <person name="Daum C."/>
            <person name="Shapiro N."/>
            <person name="Ivanova N."/>
            <person name="Kyrpides N."/>
            <person name="Woyke T."/>
        </authorList>
    </citation>
    <scope>NUCLEOTIDE SEQUENCE [LARGE SCALE GENOMIC DNA]</scope>
    <source>
        <strain evidence="2 3">AS2.3</strain>
    </source>
</reference>
<evidence type="ECO:0000313" key="3">
    <source>
        <dbReference type="Proteomes" id="UP000517753"/>
    </source>
</evidence>
<dbReference type="EC" id="3.1.3.26" evidence="2"/>
<feature type="signal peptide" evidence="1">
    <location>
        <begin position="1"/>
        <end position="25"/>
    </location>
</feature>
<dbReference type="Pfam" id="PF00328">
    <property type="entry name" value="His_Phos_2"/>
    <property type="match status" value="1"/>
</dbReference>
<evidence type="ECO:0000256" key="1">
    <source>
        <dbReference type="SAM" id="SignalP"/>
    </source>
</evidence>
<keyword evidence="2" id="KW-0378">Hydrolase</keyword>